<proteinExistence type="predicted"/>
<organism evidence="1 2">
    <name type="scientific">Roseovarius spongiae</name>
    <dbReference type="NCBI Taxonomy" id="2320272"/>
    <lineage>
        <taxon>Bacteria</taxon>
        <taxon>Pseudomonadati</taxon>
        <taxon>Pseudomonadota</taxon>
        <taxon>Alphaproteobacteria</taxon>
        <taxon>Rhodobacterales</taxon>
        <taxon>Roseobacteraceae</taxon>
        <taxon>Roseovarius</taxon>
    </lineage>
</organism>
<name>A0A3A8B4V2_9RHOB</name>
<protein>
    <submittedName>
        <fullName evidence="1">Uncharacterized protein</fullName>
    </submittedName>
</protein>
<reference evidence="1 2" key="1">
    <citation type="submission" date="2018-09" db="EMBL/GenBank/DDBJ databases">
        <title>Roseovarius spongiae sp. nov., isolated from a marine sponge.</title>
        <authorList>
            <person name="Zhuang L."/>
            <person name="Luo L."/>
        </authorList>
    </citation>
    <scope>NUCLEOTIDE SEQUENCE [LARGE SCALE GENOMIC DNA]</scope>
    <source>
        <strain evidence="1 2">HN-E21</strain>
    </source>
</reference>
<gene>
    <name evidence="1" type="ORF">D6850_05060</name>
</gene>
<sequence length="97" mass="11096">MAIRLSNDESAFLDLARSGPDSRVADFWDFELCEMRLEAFEKYLDVASRSEVVFAKFLAVVWYGQDRYGLDIADVATILDPAARHLVARWVLSPIWP</sequence>
<dbReference type="Proteomes" id="UP000281128">
    <property type="component" value="Unassembled WGS sequence"/>
</dbReference>
<comment type="caution">
    <text evidence="1">The sequence shown here is derived from an EMBL/GenBank/DDBJ whole genome shotgun (WGS) entry which is preliminary data.</text>
</comment>
<keyword evidence="2" id="KW-1185">Reference proteome</keyword>
<evidence type="ECO:0000313" key="1">
    <source>
        <dbReference type="EMBL" id="RKF16901.1"/>
    </source>
</evidence>
<dbReference type="AlphaFoldDB" id="A0A3A8B4V2"/>
<accession>A0A3A8B4V2</accession>
<dbReference type="EMBL" id="RAPE01000001">
    <property type="protein sequence ID" value="RKF16901.1"/>
    <property type="molecule type" value="Genomic_DNA"/>
</dbReference>
<evidence type="ECO:0000313" key="2">
    <source>
        <dbReference type="Proteomes" id="UP000281128"/>
    </source>
</evidence>